<evidence type="ECO:0000313" key="2">
    <source>
        <dbReference type="Proteomes" id="UP000263273"/>
    </source>
</evidence>
<dbReference type="SUPFAM" id="SSF81660">
    <property type="entry name" value="Metal cation-transporting ATPase, ATP-binding domain N"/>
    <property type="match status" value="1"/>
</dbReference>
<gene>
    <name evidence="1" type="ORF">DDZ44_00805</name>
</gene>
<organism evidence="1 2">
    <name type="scientific">Syntrophomonas wolfei</name>
    <dbReference type="NCBI Taxonomy" id="863"/>
    <lineage>
        <taxon>Bacteria</taxon>
        <taxon>Bacillati</taxon>
        <taxon>Bacillota</taxon>
        <taxon>Clostridia</taxon>
        <taxon>Eubacteriales</taxon>
        <taxon>Syntrophomonadaceae</taxon>
        <taxon>Syntrophomonas</taxon>
    </lineage>
</organism>
<feature type="non-terminal residue" evidence="1">
    <location>
        <position position="71"/>
    </location>
</feature>
<dbReference type="GO" id="GO:0000166">
    <property type="term" value="F:nucleotide binding"/>
    <property type="evidence" value="ECO:0007669"/>
    <property type="project" value="InterPro"/>
</dbReference>
<name>A0A354YSW9_9FIRM</name>
<dbReference type="Proteomes" id="UP000263273">
    <property type="component" value="Unassembled WGS sequence"/>
</dbReference>
<dbReference type="EMBL" id="DNZF01000021">
    <property type="protein sequence ID" value="HBK52463.1"/>
    <property type="molecule type" value="Genomic_DNA"/>
</dbReference>
<dbReference type="Gene3D" id="3.40.1110.10">
    <property type="entry name" value="Calcium-transporting ATPase, cytoplasmic domain N"/>
    <property type="match status" value="1"/>
</dbReference>
<proteinExistence type="predicted"/>
<evidence type="ECO:0000313" key="1">
    <source>
        <dbReference type="EMBL" id="HBK52463.1"/>
    </source>
</evidence>
<reference evidence="1 2" key="1">
    <citation type="journal article" date="2018" name="Nat. Biotechnol.">
        <title>A standardized bacterial taxonomy based on genome phylogeny substantially revises the tree of life.</title>
        <authorList>
            <person name="Parks D.H."/>
            <person name="Chuvochina M."/>
            <person name="Waite D.W."/>
            <person name="Rinke C."/>
            <person name="Skarshewski A."/>
            <person name="Chaumeil P.A."/>
            <person name="Hugenholtz P."/>
        </authorList>
    </citation>
    <scope>NUCLEOTIDE SEQUENCE [LARGE SCALE GENOMIC DNA]</scope>
    <source>
        <strain evidence="1">UBA10948</strain>
    </source>
</reference>
<accession>A0A354YSW9</accession>
<protein>
    <submittedName>
        <fullName evidence="1">Uncharacterized protein</fullName>
    </submittedName>
</protein>
<dbReference type="AlphaFoldDB" id="A0A354YSW9"/>
<dbReference type="InterPro" id="IPR023299">
    <property type="entry name" value="ATPase_P-typ_cyto_dom_N"/>
</dbReference>
<dbReference type="Pfam" id="PF13246">
    <property type="entry name" value="Cation_ATPase"/>
    <property type="match status" value="1"/>
</dbReference>
<sequence>MVINPLSDINTRLIMEVALNCNNATLEKHKGSYQIQGDPTEASLLVMAQKAAMTRLYKRRREIPFDSARKT</sequence>
<comment type="caution">
    <text evidence="1">The sequence shown here is derived from an EMBL/GenBank/DDBJ whole genome shotgun (WGS) entry which is preliminary data.</text>
</comment>